<dbReference type="SUPFAM" id="SSF51604">
    <property type="entry name" value="Enolase C-terminal domain-like"/>
    <property type="match status" value="1"/>
</dbReference>
<dbReference type="AlphaFoldDB" id="A0A1G2E0A6"/>
<proteinExistence type="inferred from homology"/>
<keyword evidence="6 9" id="KW-0460">Magnesium</keyword>
<keyword evidence="9 12" id="KW-0479">Metal-binding</keyword>
<dbReference type="Proteomes" id="UP000177360">
    <property type="component" value="Unassembled WGS sequence"/>
</dbReference>
<dbReference type="Gene3D" id="3.30.390.10">
    <property type="entry name" value="Enolase-like, N-terminal domain"/>
    <property type="match status" value="1"/>
</dbReference>
<name>A0A1G2E0A6_9BACT</name>
<dbReference type="UniPathway" id="UPA00109">
    <property type="reaction ID" value="UER00187"/>
</dbReference>
<evidence type="ECO:0000259" key="14">
    <source>
        <dbReference type="SMART" id="SM01193"/>
    </source>
</evidence>
<keyword evidence="5 9" id="KW-0964">Secreted</keyword>
<sequence>MIKDIKARKILDSRGNHTVEVKLETDNGFFVASCPSGASTGKNEAVALPAEKAIENINKIIVPQLLGKDETNQEEVDNLMIELDGTENKSKLGANAILAVSMAICRAGSKTNGLPLYCYISQLSENIQYKGGISHCSCNRRCSPDIDCKLPSPCFNIINGGVHGRNNLEIQEFMIIPQGESFEKNLEIGKVVYKKLKIILKNKFGERGIVIADEGGFSPPIFNDIEALDFVVEAIGDYNVKIGLDCAASQFFFDGKYKIDNKLFDRNGLIEFYGNIVGKYPIISIEDPFAEDDCGGFKLMMKNFGDKIIIVGDDFLTTNIERIKKAKEAGACNGAIIKPNQIGTISETIEAGRLIKSFGWKAVISHRSGETMDDFIADLAVGFGAYFIKSGAPAKKERMVKYNRLVEIDREIQLINKNENY</sequence>
<dbReference type="GO" id="GO:0000287">
    <property type="term" value="F:magnesium ion binding"/>
    <property type="evidence" value="ECO:0007669"/>
    <property type="project" value="UniProtKB-UniRule"/>
</dbReference>
<dbReference type="InterPro" id="IPR020810">
    <property type="entry name" value="Enolase_C"/>
</dbReference>
<dbReference type="InterPro" id="IPR029017">
    <property type="entry name" value="Enolase-like_N"/>
</dbReference>
<feature type="binding site" evidence="11">
    <location>
        <position position="172"/>
    </location>
    <ligand>
        <name>substrate</name>
    </ligand>
</feature>
<evidence type="ECO:0000256" key="7">
    <source>
        <dbReference type="ARBA" id="ARBA00023152"/>
    </source>
</evidence>
<comment type="similarity">
    <text evidence="2 9">Belongs to the enolase family.</text>
</comment>
<feature type="binding site" evidence="9 12">
    <location>
        <position position="286"/>
    </location>
    <ligand>
        <name>Mg(2+)</name>
        <dbReference type="ChEBI" id="CHEBI:18420"/>
    </ligand>
</feature>
<keyword evidence="7 9" id="KW-0324">Glycolysis</keyword>
<dbReference type="CDD" id="cd03313">
    <property type="entry name" value="enolase"/>
    <property type="match status" value="1"/>
</dbReference>
<protein>
    <recommendedName>
        <fullName evidence="4 9">Enolase</fullName>
        <ecNumber evidence="3 9">4.2.1.11</ecNumber>
    </recommendedName>
    <alternativeName>
        <fullName evidence="9">2-phospho-D-glycerate hydro-lyase</fullName>
    </alternativeName>
    <alternativeName>
        <fullName evidence="9">2-phosphoglycerate dehydratase</fullName>
    </alternativeName>
</protein>
<feature type="binding site" evidence="9 12">
    <location>
        <position position="313"/>
    </location>
    <ligand>
        <name>Mg(2+)</name>
        <dbReference type="ChEBI" id="CHEBI:18420"/>
    </ligand>
</feature>
<feature type="binding site" evidence="9">
    <location>
        <position position="389"/>
    </location>
    <ligand>
        <name>(2R)-2-phosphoglycerate</name>
        <dbReference type="ChEBI" id="CHEBI:58289"/>
    </ligand>
</feature>
<reference evidence="15 16" key="1">
    <citation type="journal article" date="2016" name="Nat. Commun.">
        <title>Thousands of microbial genomes shed light on interconnected biogeochemical processes in an aquifer system.</title>
        <authorList>
            <person name="Anantharaman K."/>
            <person name="Brown C.T."/>
            <person name="Hug L.A."/>
            <person name="Sharon I."/>
            <person name="Castelle C.J."/>
            <person name="Probst A.J."/>
            <person name="Thomas B.C."/>
            <person name="Singh A."/>
            <person name="Wilkins M.J."/>
            <person name="Karaoz U."/>
            <person name="Brodie E.L."/>
            <person name="Williams K.H."/>
            <person name="Hubbard S.S."/>
            <person name="Banfield J.F."/>
        </authorList>
    </citation>
    <scope>NUCLEOTIDE SEQUENCE [LARGE SCALE GENOMIC DNA]</scope>
</reference>
<dbReference type="SFLD" id="SFLDG00178">
    <property type="entry name" value="enolase"/>
    <property type="match status" value="1"/>
</dbReference>
<dbReference type="InterPro" id="IPR036849">
    <property type="entry name" value="Enolase-like_C_sf"/>
</dbReference>
<dbReference type="SUPFAM" id="SSF54826">
    <property type="entry name" value="Enolase N-terminal domain-like"/>
    <property type="match status" value="1"/>
</dbReference>
<feature type="binding site" evidence="9">
    <location>
        <position position="338"/>
    </location>
    <ligand>
        <name>(2R)-2-phosphoglycerate</name>
        <dbReference type="ChEBI" id="CHEBI:58289"/>
    </ligand>
</feature>
<evidence type="ECO:0000313" key="16">
    <source>
        <dbReference type="Proteomes" id="UP000177360"/>
    </source>
</evidence>
<evidence type="ECO:0000256" key="9">
    <source>
        <dbReference type="HAMAP-Rule" id="MF_00318"/>
    </source>
</evidence>
<dbReference type="PANTHER" id="PTHR11902">
    <property type="entry name" value="ENOLASE"/>
    <property type="match status" value="1"/>
</dbReference>
<comment type="pathway">
    <text evidence="1 9">Carbohydrate degradation; glycolysis; pyruvate from D-glyceraldehyde 3-phosphate: step 4/5.</text>
</comment>
<evidence type="ECO:0000259" key="13">
    <source>
        <dbReference type="SMART" id="SM01192"/>
    </source>
</evidence>
<dbReference type="InterPro" id="IPR020811">
    <property type="entry name" value="Enolase_N"/>
</dbReference>
<keyword evidence="9" id="KW-0963">Cytoplasm</keyword>
<comment type="cofactor">
    <cofactor evidence="12">
        <name>Mg(2+)</name>
        <dbReference type="ChEBI" id="CHEBI:18420"/>
    </cofactor>
    <text evidence="12">Mg(2+) is required for catalysis and for stabilizing the dimer.</text>
</comment>
<accession>A0A1G2E0A6</accession>
<feature type="active site" description="Proton donor" evidence="9 10">
    <location>
        <position position="214"/>
    </location>
</feature>
<dbReference type="EC" id="4.2.1.11" evidence="3 9"/>
<evidence type="ECO:0000256" key="8">
    <source>
        <dbReference type="ARBA" id="ARBA00023239"/>
    </source>
</evidence>
<feature type="domain" description="Enolase C-terminal TIM barrel" evidence="13">
    <location>
        <begin position="147"/>
        <end position="418"/>
    </location>
</feature>
<feature type="binding site" evidence="11">
    <location>
        <begin position="365"/>
        <end position="368"/>
    </location>
    <ligand>
        <name>substrate</name>
    </ligand>
</feature>
<feature type="binding site" evidence="11">
    <location>
        <position position="286"/>
    </location>
    <ligand>
        <name>substrate</name>
    </ligand>
</feature>
<evidence type="ECO:0000256" key="11">
    <source>
        <dbReference type="PIRSR" id="PIRSR001400-2"/>
    </source>
</evidence>
<dbReference type="PRINTS" id="PR00148">
    <property type="entry name" value="ENOLASE"/>
</dbReference>
<dbReference type="GO" id="GO:0006096">
    <property type="term" value="P:glycolytic process"/>
    <property type="evidence" value="ECO:0007669"/>
    <property type="project" value="UniProtKB-UniRule"/>
</dbReference>
<evidence type="ECO:0000256" key="2">
    <source>
        <dbReference type="ARBA" id="ARBA00009604"/>
    </source>
</evidence>
<dbReference type="PIRSF" id="PIRSF001400">
    <property type="entry name" value="Enolase"/>
    <property type="match status" value="1"/>
</dbReference>
<evidence type="ECO:0000313" key="15">
    <source>
        <dbReference type="EMBL" id="OGZ19294.1"/>
    </source>
</evidence>
<feature type="domain" description="Enolase N-terminal" evidence="14">
    <location>
        <begin position="2"/>
        <end position="120"/>
    </location>
</feature>
<organism evidence="15 16">
    <name type="scientific">Candidatus Nealsonbacteria bacterium RIFCSPHIGHO2_01_FULL_38_55</name>
    <dbReference type="NCBI Taxonomy" id="1801664"/>
    <lineage>
        <taxon>Bacteria</taxon>
        <taxon>Candidatus Nealsoniibacteriota</taxon>
    </lineage>
</organism>
<dbReference type="Pfam" id="PF03952">
    <property type="entry name" value="Enolase_N"/>
    <property type="match status" value="1"/>
</dbReference>
<dbReference type="PANTHER" id="PTHR11902:SF1">
    <property type="entry name" value="ENOLASE"/>
    <property type="match status" value="1"/>
</dbReference>
<feature type="binding site" evidence="9">
    <location>
        <position position="245"/>
    </location>
    <ligand>
        <name>Mg(2+)</name>
        <dbReference type="ChEBI" id="CHEBI:18420"/>
    </ligand>
</feature>
<dbReference type="EMBL" id="MHLZ01000038">
    <property type="protein sequence ID" value="OGZ19294.1"/>
    <property type="molecule type" value="Genomic_DNA"/>
</dbReference>
<feature type="binding site" evidence="12">
    <location>
        <position position="260"/>
    </location>
    <ligand>
        <name>Mg(2+)</name>
        <dbReference type="ChEBI" id="CHEBI:18420"/>
    </ligand>
</feature>
<dbReference type="GO" id="GO:0005576">
    <property type="term" value="C:extracellular region"/>
    <property type="evidence" value="ECO:0007669"/>
    <property type="project" value="UniProtKB-SubCell"/>
</dbReference>
<gene>
    <name evidence="9" type="primary">eno</name>
    <name evidence="15" type="ORF">A2626_01645</name>
</gene>
<feature type="active site" description="Proton acceptor" evidence="9 10">
    <location>
        <position position="338"/>
    </location>
</feature>
<dbReference type="GO" id="GO:0009986">
    <property type="term" value="C:cell surface"/>
    <property type="evidence" value="ECO:0007669"/>
    <property type="project" value="UniProtKB-SubCell"/>
</dbReference>
<evidence type="ECO:0000256" key="6">
    <source>
        <dbReference type="ARBA" id="ARBA00022842"/>
    </source>
</evidence>
<dbReference type="Pfam" id="PF00113">
    <property type="entry name" value="Enolase_C"/>
    <property type="match status" value="1"/>
</dbReference>
<comment type="subcellular location">
    <subcellularLocation>
        <location evidence="9">Cytoplasm</location>
    </subcellularLocation>
    <subcellularLocation>
        <location evidence="9">Secreted</location>
    </subcellularLocation>
    <subcellularLocation>
        <location evidence="9">Cell surface</location>
    </subcellularLocation>
    <text evidence="9">Fractions of enolase are present in both the cytoplasm and on the cell surface.</text>
</comment>
<dbReference type="GO" id="GO:0000015">
    <property type="term" value="C:phosphopyruvate hydratase complex"/>
    <property type="evidence" value="ECO:0007669"/>
    <property type="project" value="InterPro"/>
</dbReference>
<evidence type="ECO:0000256" key="10">
    <source>
        <dbReference type="PIRSR" id="PIRSR001400-1"/>
    </source>
</evidence>
<dbReference type="SFLD" id="SFLDF00002">
    <property type="entry name" value="enolase"/>
    <property type="match status" value="1"/>
</dbReference>
<feature type="binding site" evidence="9">
    <location>
        <position position="368"/>
    </location>
    <ligand>
        <name>(2R)-2-phosphoglycerate</name>
        <dbReference type="ChEBI" id="CHEBI:58289"/>
    </ligand>
</feature>
<feature type="binding site" evidence="11">
    <location>
        <position position="389"/>
    </location>
    <ligand>
        <name>substrate</name>
    </ligand>
</feature>
<dbReference type="GO" id="GO:0004634">
    <property type="term" value="F:phosphopyruvate hydratase activity"/>
    <property type="evidence" value="ECO:0007669"/>
    <property type="project" value="UniProtKB-UniRule"/>
</dbReference>
<evidence type="ECO:0000256" key="4">
    <source>
        <dbReference type="ARBA" id="ARBA00017068"/>
    </source>
</evidence>
<keyword evidence="8 9" id="KW-0456">Lyase</keyword>
<feature type="binding site" evidence="11">
    <location>
        <position position="163"/>
    </location>
    <ligand>
        <name>substrate</name>
    </ligand>
</feature>
<dbReference type="SFLD" id="SFLDS00001">
    <property type="entry name" value="Enolase"/>
    <property type="match status" value="1"/>
</dbReference>
<keyword evidence="15" id="KW-0670">Pyruvate</keyword>
<evidence type="ECO:0000256" key="12">
    <source>
        <dbReference type="PIRSR" id="PIRSR001400-3"/>
    </source>
</evidence>
<evidence type="ECO:0000256" key="1">
    <source>
        <dbReference type="ARBA" id="ARBA00005031"/>
    </source>
</evidence>
<comment type="catalytic activity">
    <reaction evidence="9">
        <text>(2R)-2-phosphoglycerate = phosphoenolpyruvate + H2O</text>
        <dbReference type="Rhea" id="RHEA:10164"/>
        <dbReference type="ChEBI" id="CHEBI:15377"/>
        <dbReference type="ChEBI" id="CHEBI:58289"/>
        <dbReference type="ChEBI" id="CHEBI:58702"/>
        <dbReference type="EC" id="4.2.1.11"/>
    </reaction>
</comment>
<dbReference type="SMART" id="SM01192">
    <property type="entry name" value="Enolase_C"/>
    <property type="match status" value="1"/>
</dbReference>
<dbReference type="Gene3D" id="3.20.20.120">
    <property type="entry name" value="Enolase-like C-terminal domain"/>
    <property type="match status" value="1"/>
</dbReference>
<comment type="function">
    <text evidence="9">Catalyzes the reversible conversion of 2-phosphoglycerate (2-PG) into phosphoenolpyruvate (PEP). It is essential for the degradation of carbohydrates via glycolysis.</text>
</comment>
<dbReference type="HAMAP" id="MF_00318">
    <property type="entry name" value="Enolase"/>
    <property type="match status" value="1"/>
</dbReference>
<dbReference type="SMART" id="SM01193">
    <property type="entry name" value="Enolase_N"/>
    <property type="match status" value="1"/>
</dbReference>
<feature type="binding site" evidence="9">
    <location>
        <position position="367"/>
    </location>
    <ligand>
        <name>(2R)-2-phosphoglycerate</name>
        <dbReference type="ChEBI" id="CHEBI:58289"/>
    </ligand>
</feature>
<comment type="caution">
    <text evidence="15">The sequence shown here is derived from an EMBL/GenBank/DDBJ whole genome shotgun (WGS) entry which is preliminary data.</text>
</comment>
<comment type="cofactor">
    <cofactor evidence="9">
        <name>Mg(2+)</name>
        <dbReference type="ChEBI" id="CHEBI:18420"/>
    </cofactor>
    <text evidence="9">Binds a second Mg(2+) ion via substrate during catalysis.</text>
</comment>
<feature type="binding site" evidence="11">
    <location>
        <position position="313"/>
    </location>
    <ligand>
        <name>substrate</name>
    </ligand>
</feature>
<evidence type="ECO:0000256" key="3">
    <source>
        <dbReference type="ARBA" id="ARBA00012058"/>
    </source>
</evidence>
<evidence type="ECO:0000256" key="5">
    <source>
        <dbReference type="ARBA" id="ARBA00022525"/>
    </source>
</evidence>
<dbReference type="InterPro" id="IPR000941">
    <property type="entry name" value="Enolase"/>
</dbReference>
<feature type="binding site" evidence="9">
    <location>
        <position position="171"/>
    </location>
    <ligand>
        <name>(2R)-2-phosphoglycerate</name>
        <dbReference type="ChEBI" id="CHEBI:58289"/>
    </ligand>
</feature>